<keyword evidence="8" id="KW-1185">Reference proteome</keyword>
<dbReference type="RefSeq" id="WP_066533951.1">
    <property type="nucleotide sequence ID" value="NZ_CP021422.1"/>
</dbReference>
<evidence type="ECO:0000313" key="8">
    <source>
        <dbReference type="Proteomes" id="UP000196710"/>
    </source>
</evidence>
<comment type="similarity">
    <text evidence="1">Belongs to the ABC transporter superfamily.</text>
</comment>
<dbReference type="EMBL" id="CP065321">
    <property type="protein sequence ID" value="QQR29765.1"/>
    <property type="molecule type" value="Genomic_DNA"/>
</dbReference>
<evidence type="ECO:0000259" key="5">
    <source>
        <dbReference type="PROSITE" id="PS50893"/>
    </source>
</evidence>
<name>A0A1Z2XQ03_9FIRM</name>
<dbReference type="InterPro" id="IPR017871">
    <property type="entry name" value="ABC_transporter-like_CS"/>
</dbReference>
<dbReference type="Gene3D" id="3.40.50.300">
    <property type="entry name" value="P-loop containing nucleotide triphosphate hydrolases"/>
    <property type="match status" value="1"/>
</dbReference>
<reference evidence="7 9" key="3">
    <citation type="submission" date="2020-11" db="EMBL/GenBank/DDBJ databases">
        <title>Closed and high quality bacterial genomes of the OMM12 community.</title>
        <authorList>
            <person name="Marbouty M."/>
            <person name="Lamy-Besnier Q."/>
            <person name="Debarbieux L."/>
            <person name="Koszul R."/>
        </authorList>
    </citation>
    <scope>NUCLEOTIDE SEQUENCE [LARGE SCALE GENOMIC DNA]</scope>
    <source>
        <strain evidence="7 9">KB18</strain>
    </source>
</reference>
<dbReference type="PROSITE" id="PS00211">
    <property type="entry name" value="ABC_TRANSPORTER_1"/>
    <property type="match status" value="1"/>
</dbReference>
<evidence type="ECO:0000256" key="3">
    <source>
        <dbReference type="ARBA" id="ARBA00022741"/>
    </source>
</evidence>
<dbReference type="AlphaFoldDB" id="A0A1Z2XQ03"/>
<dbReference type="EMBL" id="CP021422">
    <property type="protein sequence ID" value="ASB40481.1"/>
    <property type="molecule type" value="Genomic_DNA"/>
</dbReference>
<keyword evidence="2" id="KW-0813">Transport</keyword>
<dbReference type="InterPro" id="IPR003593">
    <property type="entry name" value="AAA+_ATPase"/>
</dbReference>
<dbReference type="SUPFAM" id="SSF52540">
    <property type="entry name" value="P-loop containing nucleoside triphosphate hydrolases"/>
    <property type="match status" value="1"/>
</dbReference>
<dbReference type="PANTHER" id="PTHR43335">
    <property type="entry name" value="ABC TRANSPORTER, ATP-BINDING PROTEIN"/>
    <property type="match status" value="1"/>
</dbReference>
<protein>
    <submittedName>
        <fullName evidence="7">ABC transporter ATP-binding protein</fullName>
    </submittedName>
</protein>
<keyword evidence="4 7" id="KW-0067">ATP-binding</keyword>
<evidence type="ECO:0000313" key="7">
    <source>
        <dbReference type="EMBL" id="QQR29765.1"/>
    </source>
</evidence>
<evidence type="ECO:0000256" key="2">
    <source>
        <dbReference type="ARBA" id="ARBA00022448"/>
    </source>
</evidence>
<dbReference type="PANTHER" id="PTHR43335:SF2">
    <property type="entry name" value="ABC TRANSPORTER, ATP-BINDING PROTEIN"/>
    <property type="match status" value="1"/>
</dbReference>
<proteinExistence type="inferred from homology"/>
<reference evidence="6" key="1">
    <citation type="journal article" date="2017" name="Genome Announc.">
        <title>High-Quality Whole-Genome Sequences of the Oligo-Mouse-Microbiota Bacterial Community.</title>
        <authorList>
            <person name="Garzetti D."/>
            <person name="Brugiroux S."/>
            <person name="Bunk B."/>
            <person name="Pukall R."/>
            <person name="McCoy K.D."/>
            <person name="Macpherson A.J."/>
            <person name="Stecher B."/>
        </authorList>
    </citation>
    <scope>NUCLEOTIDE SEQUENCE</scope>
    <source>
        <strain evidence="6">KB18</strain>
    </source>
</reference>
<evidence type="ECO:0000256" key="1">
    <source>
        <dbReference type="ARBA" id="ARBA00005417"/>
    </source>
</evidence>
<reference evidence="8" key="2">
    <citation type="submission" date="2017-05" db="EMBL/GenBank/DDBJ databases">
        <title>Improved OligoMM genomes.</title>
        <authorList>
            <person name="Garzetti D."/>
        </authorList>
    </citation>
    <scope>NUCLEOTIDE SEQUENCE [LARGE SCALE GENOMIC DNA]</scope>
    <source>
        <strain evidence="8">KB18</strain>
    </source>
</reference>
<dbReference type="Proteomes" id="UP000196710">
    <property type="component" value="Chromosome"/>
</dbReference>
<dbReference type="Pfam" id="PF00005">
    <property type="entry name" value="ABC_tran"/>
    <property type="match status" value="1"/>
</dbReference>
<evidence type="ECO:0000313" key="9">
    <source>
        <dbReference type="Proteomes" id="UP000596035"/>
    </source>
</evidence>
<dbReference type="GO" id="GO:0005524">
    <property type="term" value="F:ATP binding"/>
    <property type="evidence" value="ECO:0007669"/>
    <property type="project" value="UniProtKB-KW"/>
</dbReference>
<organism evidence="7 9">
    <name type="scientific">Acutalibacter muris</name>
    <dbReference type="NCBI Taxonomy" id="1796620"/>
    <lineage>
        <taxon>Bacteria</taxon>
        <taxon>Bacillati</taxon>
        <taxon>Bacillota</taxon>
        <taxon>Clostridia</taxon>
        <taxon>Eubacteriales</taxon>
        <taxon>Acutalibacteraceae</taxon>
        <taxon>Acutalibacter</taxon>
    </lineage>
</organism>
<evidence type="ECO:0000256" key="4">
    <source>
        <dbReference type="ARBA" id="ARBA00022840"/>
    </source>
</evidence>
<dbReference type="GO" id="GO:0016887">
    <property type="term" value="F:ATP hydrolysis activity"/>
    <property type="evidence" value="ECO:0007669"/>
    <property type="project" value="InterPro"/>
</dbReference>
<gene>
    <name evidence="6" type="ORF">ADH66_07300</name>
    <name evidence="7" type="ORF">I5Q82_17355</name>
</gene>
<dbReference type="InterPro" id="IPR027417">
    <property type="entry name" value="P-loop_NTPase"/>
</dbReference>
<dbReference type="KEGG" id="amur:ADH66_07300"/>
<feature type="domain" description="ABC transporter" evidence="5">
    <location>
        <begin position="3"/>
        <end position="231"/>
    </location>
</feature>
<dbReference type="Proteomes" id="UP000596035">
    <property type="component" value="Chromosome"/>
</dbReference>
<evidence type="ECO:0000313" key="6">
    <source>
        <dbReference type="EMBL" id="ASB40481.1"/>
    </source>
</evidence>
<accession>A0A1Z2XQ03</accession>
<sequence>MEITFESVSKRYKNKYALKNFTAILSEGVYGLLGENGAGKTTLINTFVGLLRGDSGTIRVDGQDVRTLGKAFLSQIGYMPQYPIFYRDFTVKGFLFYMCALKEISTHEAQTRVSELLATVNLTDAQDKKIGALSGGMRQRVGIVQAMLSDPKILILDEPTAGLDPSERIRFRNLISRFAQGRTILLATHIVSDVECIAREILLLKQGTLLMQGTPAALEQNIEGKVWKVTAGAEEAALLTDMYCVSNMKQEDGQFALRIVEEGGPIKTAQPIQPNLEDVFLYYCRGERHDTSDTI</sequence>
<dbReference type="PROSITE" id="PS50893">
    <property type="entry name" value="ABC_TRANSPORTER_2"/>
    <property type="match status" value="1"/>
</dbReference>
<dbReference type="SMART" id="SM00382">
    <property type="entry name" value="AAA"/>
    <property type="match status" value="1"/>
</dbReference>
<dbReference type="InterPro" id="IPR003439">
    <property type="entry name" value="ABC_transporter-like_ATP-bd"/>
</dbReference>
<keyword evidence="3" id="KW-0547">Nucleotide-binding</keyword>
<dbReference type="CDD" id="cd03264">
    <property type="entry name" value="ABC_drug_resistance_like"/>
    <property type="match status" value="1"/>
</dbReference>